<dbReference type="AlphaFoldDB" id="A0AA35CN91"/>
<evidence type="ECO:0000313" key="2">
    <source>
        <dbReference type="Proteomes" id="UP001163687"/>
    </source>
</evidence>
<evidence type="ECO:0000313" key="1">
    <source>
        <dbReference type="EMBL" id="BDG60476.1"/>
    </source>
</evidence>
<gene>
    <name evidence="1" type="ORF">caldi_15660</name>
</gene>
<dbReference type="Proteomes" id="UP001163687">
    <property type="component" value="Chromosome"/>
</dbReference>
<dbReference type="RefSeq" id="WP_264844497.1">
    <property type="nucleotide sequence ID" value="NZ_AP025628.1"/>
</dbReference>
<name>A0AA35CN91_9FIRM</name>
<proteinExistence type="predicted"/>
<sequence length="65" mass="7861">MQVTFQTRLREEALYPLLDAIAALYQRLQRLLFVDLYFRRRPVEECKREYIARHGLTARQFNAMA</sequence>
<accession>A0AA35CN91</accession>
<organism evidence="1 2">
    <name type="scientific">Caldinitratiruptor microaerophilus</name>
    <dbReference type="NCBI Taxonomy" id="671077"/>
    <lineage>
        <taxon>Bacteria</taxon>
        <taxon>Bacillati</taxon>
        <taxon>Bacillota</taxon>
        <taxon>Clostridia</taxon>
        <taxon>Eubacteriales</taxon>
        <taxon>Symbiobacteriaceae</taxon>
        <taxon>Caldinitratiruptor</taxon>
    </lineage>
</organism>
<protein>
    <submittedName>
        <fullName evidence="1">Uncharacterized protein</fullName>
    </submittedName>
</protein>
<dbReference type="EMBL" id="AP025628">
    <property type="protein sequence ID" value="BDG60476.1"/>
    <property type="molecule type" value="Genomic_DNA"/>
</dbReference>
<reference evidence="1" key="1">
    <citation type="submission" date="2022-03" db="EMBL/GenBank/DDBJ databases">
        <title>Complete genome sequence of Caldinitratiruptor microaerophilus.</title>
        <authorList>
            <person name="Mukaiyama R."/>
            <person name="Nishiyama T."/>
            <person name="Ueda K."/>
        </authorList>
    </citation>
    <scope>NUCLEOTIDE SEQUENCE</scope>
    <source>
        <strain evidence="1">JCM 16183</strain>
    </source>
</reference>
<keyword evidence="2" id="KW-1185">Reference proteome</keyword>
<dbReference type="KEGG" id="cmic:caldi_15660"/>